<name>A0A813AJW8_9DINO</name>
<dbReference type="Proteomes" id="UP000601435">
    <property type="component" value="Unassembled WGS sequence"/>
</dbReference>
<organism evidence="1 2">
    <name type="scientific">Symbiodinium necroappetens</name>
    <dbReference type="NCBI Taxonomy" id="1628268"/>
    <lineage>
        <taxon>Eukaryota</taxon>
        <taxon>Sar</taxon>
        <taxon>Alveolata</taxon>
        <taxon>Dinophyceae</taxon>
        <taxon>Suessiales</taxon>
        <taxon>Symbiodiniaceae</taxon>
        <taxon>Symbiodinium</taxon>
    </lineage>
</organism>
<proteinExistence type="predicted"/>
<keyword evidence="2" id="KW-1185">Reference proteome</keyword>
<dbReference type="EMBL" id="CAJNJA010059575">
    <property type="protein sequence ID" value="CAE7868127.1"/>
    <property type="molecule type" value="Genomic_DNA"/>
</dbReference>
<comment type="caution">
    <text evidence="1">The sequence shown here is derived from an EMBL/GenBank/DDBJ whole genome shotgun (WGS) entry which is preliminary data.</text>
</comment>
<dbReference type="OrthoDB" id="460484at2759"/>
<evidence type="ECO:0000313" key="2">
    <source>
        <dbReference type="Proteomes" id="UP000601435"/>
    </source>
</evidence>
<protein>
    <submittedName>
        <fullName evidence="1">Uncharacterized protein</fullName>
    </submittedName>
</protein>
<dbReference type="AlphaFoldDB" id="A0A813AJW8"/>
<gene>
    <name evidence="1" type="ORF">SNEC2469_LOCUS27895</name>
</gene>
<sequence length="117" mass="13670">MYLIEKDYFGCHETTSLHKLLVVAFKDFKSFQRSTGIRCSQTKFVPNFVWKEKKGAIMAHKGYNGRVIAFWLADCLQRAVNRTVVEDRHFGQWLQQDGNWPREDDLLAPTAVAMRLF</sequence>
<reference evidence="1" key="1">
    <citation type="submission" date="2021-02" db="EMBL/GenBank/DDBJ databases">
        <authorList>
            <person name="Dougan E. K."/>
            <person name="Rhodes N."/>
            <person name="Thang M."/>
            <person name="Chan C."/>
        </authorList>
    </citation>
    <scope>NUCLEOTIDE SEQUENCE</scope>
</reference>
<evidence type="ECO:0000313" key="1">
    <source>
        <dbReference type="EMBL" id="CAE7868127.1"/>
    </source>
</evidence>
<accession>A0A813AJW8</accession>